<dbReference type="EMBL" id="MZ334528">
    <property type="protein sequence ID" value="UBF23471.1"/>
    <property type="molecule type" value="Genomic_DNA"/>
</dbReference>
<feature type="region of interest" description="Disordered" evidence="1">
    <location>
        <begin position="1"/>
        <end position="32"/>
    </location>
</feature>
<dbReference type="Proteomes" id="UP000827176">
    <property type="component" value="Segment"/>
</dbReference>
<gene>
    <name evidence="2" type="ORF">HRTV-28_gp33</name>
</gene>
<protein>
    <submittedName>
        <fullName evidence="2">Uncharacterized protein</fullName>
    </submittedName>
</protein>
<accession>A0AAE9BZM7</accession>
<proteinExistence type="predicted"/>
<keyword evidence="3" id="KW-1185">Reference proteome</keyword>
<feature type="compositionally biased region" description="Basic and acidic residues" evidence="1">
    <location>
        <begin position="16"/>
        <end position="30"/>
    </location>
</feature>
<reference evidence="2" key="1">
    <citation type="submission" date="2021-05" db="EMBL/GenBank/DDBJ databases">
        <title>Diversity, taxonomy and evolution of archaeal viruses of the class Caudoviricetes.</title>
        <authorList>
            <person name="Liu Y."/>
            <person name="Demina T.A."/>
            <person name="Roux S."/>
            <person name="Aiewsakun P."/>
            <person name="Kazlauskas D."/>
            <person name="Simmonds P."/>
            <person name="Prangishvili D."/>
            <person name="Oksanen H.M."/>
            <person name="Krupovic M."/>
        </authorList>
    </citation>
    <scope>NUCLEOTIDE SEQUENCE</scope>
    <source>
        <strain evidence="2">HRTV-28/28</strain>
    </source>
</reference>
<evidence type="ECO:0000256" key="1">
    <source>
        <dbReference type="SAM" id="MobiDB-lite"/>
    </source>
</evidence>
<sequence>MSQTDTTDDMDEEPHNEDATREVSFEEGRRQTRQYANLTRTYVAELPDGGTWTFEYQMLDDEEALVDEHTTVSKGRSGVEEDTDFEALRFDAFCQGVVDAPEGFPLSPTKLKNEDALIKKIVKEVADQIIDFTSADDETIREFR</sequence>
<evidence type="ECO:0000313" key="3">
    <source>
        <dbReference type="Proteomes" id="UP000827176"/>
    </source>
</evidence>
<feature type="compositionally biased region" description="Acidic residues" evidence="1">
    <location>
        <begin position="1"/>
        <end position="15"/>
    </location>
</feature>
<organism evidence="2 3">
    <name type="scientific">Halorubrum tailed virus 28</name>
    <dbReference type="NCBI Taxonomy" id="2878009"/>
    <lineage>
        <taxon>Viruses</taxon>
        <taxon>Duplodnaviria</taxon>
        <taxon>Heunggongvirae</taxon>
        <taxon>Uroviricota</taxon>
        <taxon>Caudoviricetes</taxon>
        <taxon>Suolaviridae</taxon>
        <taxon>Pormufvirus</taxon>
        <taxon>Pormufvirus salinum</taxon>
        <taxon>Pormufvirus HRTV28</taxon>
    </lineage>
</organism>
<name>A0AAE9BZM7_9CAUD</name>
<evidence type="ECO:0000313" key="2">
    <source>
        <dbReference type="EMBL" id="UBF23471.1"/>
    </source>
</evidence>